<dbReference type="Proteomes" id="UP000002358">
    <property type="component" value="Unassembled WGS sequence"/>
</dbReference>
<evidence type="ECO:0000256" key="1">
    <source>
        <dbReference type="ARBA" id="ARBA00006927"/>
    </source>
</evidence>
<dbReference type="OrthoDB" id="1694274at2759"/>
<name>A0A7M7IZ48_NASVI</name>
<dbReference type="PANTHER" id="PTHR13109:SF7">
    <property type="entry name" value="NEUROCHONDRIN"/>
    <property type="match status" value="1"/>
</dbReference>
<sequence length="110" mass="12227">MKELTDVKERIFVCAIVRVLAAWLAQETSAMRTQVHALLPYILTVANDTFYAHRNTKLAEKANLGAKADEGSSSGEHDSLSDIDILRLLLPALCHLAVEEDARKILLKQK</sequence>
<dbReference type="InParanoid" id="A0A7M7IZ48"/>
<dbReference type="PANTHER" id="PTHR13109">
    <property type="entry name" value="NEUROCHONDRIN"/>
    <property type="match status" value="1"/>
</dbReference>
<reference evidence="2" key="1">
    <citation type="submission" date="2021-01" db="UniProtKB">
        <authorList>
            <consortium name="EnsemblMetazoa"/>
        </authorList>
    </citation>
    <scope>IDENTIFICATION</scope>
</reference>
<evidence type="ECO:0000313" key="2">
    <source>
        <dbReference type="EnsemblMetazoa" id="XP_016841885"/>
    </source>
</evidence>
<accession>A0A7M7IZ48</accession>
<dbReference type="EnsemblMetazoa" id="XM_016986396">
    <property type="protein sequence ID" value="XP_016841885"/>
    <property type="gene ID" value="LOC107981209"/>
</dbReference>
<dbReference type="GO" id="GO:0048168">
    <property type="term" value="P:regulation of neuronal synaptic plasticity"/>
    <property type="evidence" value="ECO:0007669"/>
    <property type="project" value="TreeGrafter"/>
</dbReference>
<dbReference type="GO" id="GO:0030425">
    <property type="term" value="C:dendrite"/>
    <property type="evidence" value="ECO:0007669"/>
    <property type="project" value="TreeGrafter"/>
</dbReference>
<evidence type="ECO:0000313" key="3">
    <source>
        <dbReference type="Proteomes" id="UP000002358"/>
    </source>
</evidence>
<proteinExistence type="inferred from homology"/>
<protein>
    <recommendedName>
        <fullName evidence="4">Neurochondrin-like protein</fullName>
    </recommendedName>
</protein>
<dbReference type="RefSeq" id="XP_016841885.1">
    <property type="nucleotide sequence ID" value="XM_016986396.2"/>
</dbReference>
<evidence type="ECO:0008006" key="4">
    <source>
        <dbReference type="Google" id="ProtNLM"/>
    </source>
</evidence>
<keyword evidence="3" id="KW-1185">Reference proteome</keyword>
<dbReference type="GeneID" id="107981209"/>
<dbReference type="Pfam" id="PF05536">
    <property type="entry name" value="Neurochondrin"/>
    <property type="match status" value="1"/>
</dbReference>
<dbReference type="GO" id="GO:0031175">
    <property type="term" value="P:neuron projection development"/>
    <property type="evidence" value="ECO:0007669"/>
    <property type="project" value="TreeGrafter"/>
</dbReference>
<comment type="similarity">
    <text evidence="1">Belongs to the neurochondrin family.</text>
</comment>
<dbReference type="InterPro" id="IPR008709">
    <property type="entry name" value="Neurochondrin"/>
</dbReference>
<dbReference type="AlphaFoldDB" id="A0A7M7IZ48"/>
<organism evidence="2 3">
    <name type="scientific">Nasonia vitripennis</name>
    <name type="common">Parasitic wasp</name>
    <dbReference type="NCBI Taxonomy" id="7425"/>
    <lineage>
        <taxon>Eukaryota</taxon>
        <taxon>Metazoa</taxon>
        <taxon>Ecdysozoa</taxon>
        <taxon>Arthropoda</taxon>
        <taxon>Hexapoda</taxon>
        <taxon>Insecta</taxon>
        <taxon>Pterygota</taxon>
        <taxon>Neoptera</taxon>
        <taxon>Endopterygota</taxon>
        <taxon>Hymenoptera</taxon>
        <taxon>Apocrita</taxon>
        <taxon>Proctotrupomorpha</taxon>
        <taxon>Chalcidoidea</taxon>
        <taxon>Pteromalidae</taxon>
        <taxon>Pteromalinae</taxon>
        <taxon>Nasonia</taxon>
    </lineage>
</organism>
<dbReference type="KEGG" id="nvi:107981209"/>